<name>A0A0P1E632_9RHOB</name>
<feature type="domain" description="NnrU" evidence="6">
    <location>
        <begin position="5"/>
        <end position="178"/>
    </location>
</feature>
<evidence type="ECO:0000256" key="2">
    <source>
        <dbReference type="ARBA" id="ARBA00022692"/>
    </source>
</evidence>
<keyword evidence="3 5" id="KW-1133">Transmembrane helix</keyword>
<feature type="transmembrane region" description="Helical" evidence="5">
    <location>
        <begin position="34"/>
        <end position="55"/>
    </location>
</feature>
<keyword evidence="2 5" id="KW-0812">Transmembrane</keyword>
<evidence type="ECO:0000256" key="5">
    <source>
        <dbReference type="SAM" id="Phobius"/>
    </source>
</evidence>
<dbReference type="AlphaFoldDB" id="A0A0P1E632"/>
<feature type="transmembrane region" description="Helical" evidence="5">
    <location>
        <begin position="67"/>
        <end position="86"/>
    </location>
</feature>
<dbReference type="GO" id="GO:0016020">
    <property type="term" value="C:membrane"/>
    <property type="evidence" value="ECO:0007669"/>
    <property type="project" value="UniProtKB-SubCell"/>
</dbReference>
<evidence type="ECO:0000256" key="4">
    <source>
        <dbReference type="ARBA" id="ARBA00023136"/>
    </source>
</evidence>
<evidence type="ECO:0000259" key="6">
    <source>
        <dbReference type="Pfam" id="PF07298"/>
    </source>
</evidence>
<dbReference type="RefSeq" id="WP_058273530.1">
    <property type="nucleotide sequence ID" value="NZ_CYPS01000036.1"/>
</dbReference>
<sequence length="184" mass="19967">MGFVLLILGVALWWAAHLFKRVMPERRAAMGDAGKGAVALALVASILLMIFGYRMTDFIHVWAPPSFMIHINNLLVLIAIYMMSPAGTKGRVLNKLRHPMLGGFKLWAFAHLLVNGDLASIILFGGLLAWAVVEVIVINKSQPDWTPGEPGTYGKDAMFFVASIVLLGVIGYVHGLVGPSPFPS</sequence>
<accession>A0A0P1E632</accession>
<evidence type="ECO:0000313" key="8">
    <source>
        <dbReference type="Proteomes" id="UP000050786"/>
    </source>
</evidence>
<gene>
    <name evidence="7" type="ORF">RUM4293_02418</name>
</gene>
<comment type="subcellular location">
    <subcellularLocation>
        <location evidence="1">Membrane</location>
        <topology evidence="1">Multi-pass membrane protein</topology>
    </subcellularLocation>
</comment>
<proteinExistence type="predicted"/>
<dbReference type="EMBL" id="CYPS01000036">
    <property type="protein sequence ID" value="CUH43523.1"/>
    <property type="molecule type" value="Genomic_DNA"/>
</dbReference>
<keyword evidence="4 5" id="KW-0472">Membrane</keyword>
<keyword evidence="8" id="KW-1185">Reference proteome</keyword>
<reference evidence="8" key="1">
    <citation type="submission" date="2015-09" db="EMBL/GenBank/DDBJ databases">
        <authorList>
            <person name="Rodrigo-Torres L."/>
            <person name="Arahal D.R."/>
        </authorList>
    </citation>
    <scope>NUCLEOTIDE SEQUENCE [LARGE SCALE GENOMIC DNA]</scope>
    <source>
        <strain evidence="8">CECT 4293</strain>
    </source>
</reference>
<feature type="transmembrane region" description="Helical" evidence="5">
    <location>
        <begin position="157"/>
        <end position="177"/>
    </location>
</feature>
<evidence type="ECO:0000313" key="7">
    <source>
        <dbReference type="EMBL" id="CUH43523.1"/>
    </source>
</evidence>
<protein>
    <submittedName>
        <fullName evidence="7">Putative membrane protein</fullName>
    </submittedName>
</protein>
<dbReference type="InterPro" id="IPR009915">
    <property type="entry name" value="NnrU_dom"/>
</dbReference>
<evidence type="ECO:0000256" key="1">
    <source>
        <dbReference type="ARBA" id="ARBA00004141"/>
    </source>
</evidence>
<feature type="transmembrane region" description="Helical" evidence="5">
    <location>
        <begin position="106"/>
        <end position="137"/>
    </location>
</feature>
<evidence type="ECO:0000256" key="3">
    <source>
        <dbReference type="ARBA" id="ARBA00022989"/>
    </source>
</evidence>
<dbReference type="Pfam" id="PF07298">
    <property type="entry name" value="NnrU"/>
    <property type="match status" value="1"/>
</dbReference>
<dbReference type="Proteomes" id="UP000050786">
    <property type="component" value="Unassembled WGS sequence"/>
</dbReference>
<organism evidence="7 8">
    <name type="scientific">Ruegeria atlantica</name>
    <dbReference type="NCBI Taxonomy" id="81569"/>
    <lineage>
        <taxon>Bacteria</taxon>
        <taxon>Pseudomonadati</taxon>
        <taxon>Pseudomonadota</taxon>
        <taxon>Alphaproteobacteria</taxon>
        <taxon>Rhodobacterales</taxon>
        <taxon>Roseobacteraceae</taxon>
        <taxon>Ruegeria</taxon>
    </lineage>
</organism>